<gene>
    <name evidence="1" type="ORF">Pla133_22690</name>
</gene>
<dbReference type="AlphaFoldDB" id="A0A518BJM8"/>
<dbReference type="Proteomes" id="UP000316921">
    <property type="component" value="Chromosome"/>
</dbReference>
<keyword evidence="2" id="KW-1185">Reference proteome</keyword>
<organism evidence="1 2">
    <name type="scientific">Engelhardtia mirabilis</name>
    <dbReference type="NCBI Taxonomy" id="2528011"/>
    <lineage>
        <taxon>Bacteria</taxon>
        <taxon>Pseudomonadati</taxon>
        <taxon>Planctomycetota</taxon>
        <taxon>Planctomycetia</taxon>
        <taxon>Planctomycetia incertae sedis</taxon>
        <taxon>Engelhardtia</taxon>
    </lineage>
</organism>
<proteinExistence type="predicted"/>
<name>A0A518BJM8_9BACT</name>
<evidence type="ECO:0000313" key="1">
    <source>
        <dbReference type="EMBL" id="QDU67191.1"/>
    </source>
</evidence>
<sequence>MTIVIVGVALVMLVEGLNKSKFEAAHTRNLKVARELALMTLGEIAGGEWREEIEDGLDEQTYADQGYPLFHWEVLVGDEQFPELEDVESNLPYDAIEARREREREQLEDSDGDEELLEEPYEQVRIRVTFPTTGRYKGELMLEQWIEWELVYGKPEEGGGAR</sequence>
<protein>
    <submittedName>
        <fullName evidence="1">Uncharacterized protein</fullName>
    </submittedName>
</protein>
<reference evidence="1 2" key="1">
    <citation type="submission" date="2019-02" db="EMBL/GenBank/DDBJ databases">
        <title>Deep-cultivation of Planctomycetes and their phenomic and genomic characterization uncovers novel biology.</title>
        <authorList>
            <person name="Wiegand S."/>
            <person name="Jogler M."/>
            <person name="Boedeker C."/>
            <person name="Pinto D."/>
            <person name="Vollmers J."/>
            <person name="Rivas-Marin E."/>
            <person name="Kohn T."/>
            <person name="Peeters S.H."/>
            <person name="Heuer A."/>
            <person name="Rast P."/>
            <person name="Oberbeckmann S."/>
            <person name="Bunk B."/>
            <person name="Jeske O."/>
            <person name="Meyerdierks A."/>
            <person name="Storesund J.E."/>
            <person name="Kallscheuer N."/>
            <person name="Luecker S."/>
            <person name="Lage O.M."/>
            <person name="Pohl T."/>
            <person name="Merkel B.J."/>
            <person name="Hornburger P."/>
            <person name="Mueller R.-W."/>
            <person name="Bruemmer F."/>
            <person name="Labrenz M."/>
            <person name="Spormann A.M."/>
            <person name="Op den Camp H."/>
            <person name="Overmann J."/>
            <person name="Amann R."/>
            <person name="Jetten M.S.M."/>
            <person name="Mascher T."/>
            <person name="Medema M.H."/>
            <person name="Devos D.P."/>
            <person name="Kaster A.-K."/>
            <person name="Ovreas L."/>
            <person name="Rohde M."/>
            <person name="Galperin M.Y."/>
            <person name="Jogler C."/>
        </authorList>
    </citation>
    <scope>NUCLEOTIDE SEQUENCE [LARGE SCALE GENOMIC DNA]</scope>
    <source>
        <strain evidence="1 2">Pla133</strain>
    </source>
</reference>
<accession>A0A518BJM8</accession>
<dbReference type="KEGG" id="pbap:Pla133_22690"/>
<dbReference type="EMBL" id="CP036287">
    <property type="protein sequence ID" value="QDU67191.1"/>
    <property type="molecule type" value="Genomic_DNA"/>
</dbReference>
<evidence type="ECO:0000313" key="2">
    <source>
        <dbReference type="Proteomes" id="UP000316921"/>
    </source>
</evidence>